<dbReference type="CDD" id="cd06530">
    <property type="entry name" value="S26_SPase_I"/>
    <property type="match status" value="1"/>
</dbReference>
<dbReference type="GO" id="GO:0006465">
    <property type="term" value="P:signal peptide processing"/>
    <property type="evidence" value="ECO:0007669"/>
    <property type="project" value="InterPro"/>
</dbReference>
<gene>
    <name evidence="3" type="ORF">CEUR00632_LOCUS3934</name>
</gene>
<dbReference type="Gene3D" id="2.10.109.10">
    <property type="entry name" value="Umud Fragment, subunit A"/>
    <property type="match status" value="1"/>
</dbReference>
<evidence type="ECO:0000256" key="1">
    <source>
        <dbReference type="SAM" id="MobiDB-lite"/>
    </source>
</evidence>
<dbReference type="Pfam" id="PF10502">
    <property type="entry name" value="Peptidase_S26"/>
    <property type="match status" value="1"/>
</dbReference>
<evidence type="ECO:0000259" key="2">
    <source>
        <dbReference type="Pfam" id="PF10502"/>
    </source>
</evidence>
<feature type="domain" description="Peptidase S26" evidence="2">
    <location>
        <begin position="29"/>
        <end position="71"/>
    </location>
</feature>
<accession>A0A7R9V461</accession>
<feature type="compositionally biased region" description="Gly residues" evidence="1">
    <location>
        <begin position="110"/>
        <end position="125"/>
    </location>
</feature>
<dbReference type="PANTHER" id="PTHR47040:SF1">
    <property type="entry name" value="MITOCHONDRIAL ATP-INDEPENDENT INNER MEMBRANE PROTEASE SUBUNIT 2"/>
    <property type="match status" value="1"/>
</dbReference>
<dbReference type="EMBL" id="HBEC01008571">
    <property type="protein sequence ID" value="CAD8283899.1"/>
    <property type="molecule type" value="Transcribed_RNA"/>
</dbReference>
<dbReference type="SUPFAM" id="SSF51306">
    <property type="entry name" value="LexA/Signal peptidase"/>
    <property type="match status" value="1"/>
</dbReference>
<reference evidence="3" key="1">
    <citation type="submission" date="2021-01" db="EMBL/GenBank/DDBJ databases">
        <authorList>
            <person name="Corre E."/>
            <person name="Pelletier E."/>
            <person name="Niang G."/>
            <person name="Scheremetjew M."/>
            <person name="Finn R."/>
            <person name="Kale V."/>
            <person name="Holt S."/>
            <person name="Cochrane G."/>
            <person name="Meng A."/>
            <person name="Brown T."/>
            <person name="Cohen L."/>
        </authorList>
    </citation>
    <scope>NUCLEOTIDE SEQUENCE</scope>
    <source>
        <strain evidence="3">CCMP219</strain>
    </source>
</reference>
<organism evidence="3">
    <name type="scientific">Chlamydomonas euryale</name>
    <dbReference type="NCBI Taxonomy" id="1486919"/>
    <lineage>
        <taxon>Eukaryota</taxon>
        <taxon>Viridiplantae</taxon>
        <taxon>Chlorophyta</taxon>
        <taxon>core chlorophytes</taxon>
        <taxon>Chlorophyceae</taxon>
        <taxon>CS clade</taxon>
        <taxon>Chlamydomonadales</taxon>
        <taxon>Chlamydomonadaceae</taxon>
        <taxon>Chlamydomonas</taxon>
    </lineage>
</organism>
<feature type="region of interest" description="Disordered" evidence="1">
    <location>
        <begin position="1"/>
        <end position="28"/>
    </location>
</feature>
<evidence type="ECO:0000313" key="3">
    <source>
        <dbReference type="EMBL" id="CAD8283899.1"/>
    </source>
</evidence>
<dbReference type="InterPro" id="IPR036286">
    <property type="entry name" value="LexA/Signal_pep-like_sf"/>
</dbReference>
<protein>
    <recommendedName>
        <fullName evidence="2">Peptidase S26 domain-containing protein</fullName>
    </recommendedName>
</protein>
<dbReference type="InterPro" id="IPR019533">
    <property type="entry name" value="Peptidase_S26"/>
</dbReference>
<proteinExistence type="predicted"/>
<name>A0A7R9V461_9CHLO</name>
<dbReference type="PANTHER" id="PTHR47040">
    <property type="entry name" value="OSJNBA0068L06.9 PROTEIN"/>
    <property type="match status" value="1"/>
</dbReference>
<feature type="region of interest" description="Disordered" evidence="1">
    <location>
        <begin position="108"/>
        <end position="131"/>
    </location>
</feature>
<dbReference type="InterPro" id="IPR053307">
    <property type="entry name" value="Mitochondrial_IM_protease"/>
</dbReference>
<dbReference type="AlphaFoldDB" id="A0A7R9V461"/>
<sequence>MVRRVAAVEGAEMVPRGSDERPDDDDGADDFVIPPGHCWVLADNPDLRPPNVIDSRSFGFIPMSNIVGRVVYSGRSATEHGPVTNSPLAQVVDAPVLENEVDPEELFAEIGGGGEDNGGEGTGRGGEGERWCAEWLQ</sequence>
<dbReference type="GO" id="GO:0004252">
    <property type="term" value="F:serine-type endopeptidase activity"/>
    <property type="evidence" value="ECO:0007669"/>
    <property type="project" value="InterPro"/>
</dbReference>